<keyword evidence="3" id="KW-1185">Reference proteome</keyword>
<proteinExistence type="predicted"/>
<dbReference type="EMBL" id="BSDI01000050">
    <property type="protein sequence ID" value="GLI01811.1"/>
    <property type="molecule type" value="Genomic_DNA"/>
</dbReference>
<organism evidence="2 3">
    <name type="scientific">Phytohabitans aurantiacus</name>
    <dbReference type="NCBI Taxonomy" id="3016789"/>
    <lineage>
        <taxon>Bacteria</taxon>
        <taxon>Bacillati</taxon>
        <taxon>Actinomycetota</taxon>
        <taxon>Actinomycetes</taxon>
        <taxon>Micromonosporales</taxon>
        <taxon>Micromonosporaceae</taxon>
    </lineage>
</organism>
<evidence type="ECO:0000313" key="2">
    <source>
        <dbReference type="EMBL" id="GLI01811.1"/>
    </source>
</evidence>
<gene>
    <name evidence="2" type="ORF">Pa4123_70880</name>
</gene>
<comment type="caution">
    <text evidence="2">The sequence shown here is derived from an EMBL/GenBank/DDBJ whole genome shotgun (WGS) entry which is preliminary data.</text>
</comment>
<dbReference type="Proteomes" id="UP001144280">
    <property type="component" value="Unassembled WGS sequence"/>
</dbReference>
<name>A0ABQ5R5J2_9ACTN</name>
<sequence>MPNIEHGQSYTNGGDTDGSDKEGGDTEGLARNLLAAAVLSGIVIGVSGTGAAAAEPAATRTESADSIRAQFDEAFTPGEEWIAGGPGDIGLIH</sequence>
<dbReference type="RefSeq" id="WP_281903141.1">
    <property type="nucleotide sequence ID" value="NZ_BSDI01000050.1"/>
</dbReference>
<reference evidence="2" key="1">
    <citation type="submission" date="2022-12" db="EMBL/GenBank/DDBJ databases">
        <title>New Phytohabitans aurantiacus sp. RD004123 nov., an actinomycete isolated from soil.</title>
        <authorList>
            <person name="Triningsih D.W."/>
            <person name="Harunari E."/>
            <person name="Igarashi Y."/>
        </authorList>
    </citation>
    <scope>NUCLEOTIDE SEQUENCE</scope>
    <source>
        <strain evidence="2">RD004123</strain>
    </source>
</reference>
<accession>A0ABQ5R5J2</accession>
<evidence type="ECO:0000256" key="1">
    <source>
        <dbReference type="SAM" id="MobiDB-lite"/>
    </source>
</evidence>
<feature type="region of interest" description="Disordered" evidence="1">
    <location>
        <begin position="1"/>
        <end position="27"/>
    </location>
</feature>
<protein>
    <submittedName>
        <fullName evidence="2">Uncharacterized protein</fullName>
    </submittedName>
</protein>
<feature type="compositionally biased region" description="Polar residues" evidence="1">
    <location>
        <begin position="1"/>
        <end position="14"/>
    </location>
</feature>
<evidence type="ECO:0000313" key="3">
    <source>
        <dbReference type="Proteomes" id="UP001144280"/>
    </source>
</evidence>